<accession>A0A4P7PUK9</accession>
<evidence type="ECO:0000256" key="1">
    <source>
        <dbReference type="SAM" id="Phobius"/>
    </source>
</evidence>
<feature type="transmembrane region" description="Helical" evidence="1">
    <location>
        <begin position="75"/>
        <end position="95"/>
    </location>
</feature>
<evidence type="ECO:0008006" key="6">
    <source>
        <dbReference type="Google" id="ProtNLM"/>
    </source>
</evidence>
<dbReference type="GO" id="GO:0016989">
    <property type="term" value="F:sigma factor antagonist activity"/>
    <property type="evidence" value="ECO:0007669"/>
    <property type="project" value="TreeGrafter"/>
</dbReference>
<sequence length="300" mass="34317">MEEMNETYLSDWLANKITDEQLKELVSAEDFEAFQKIKNTLSNFEFSNPDLEQNFSAVKQKLATKSQAKTKVIPLWRYASIAACLLVMFGLYHFFIAENTITTAFGQTQIITLADHSKVSLNAKSTLVYRNNYSYKRALCLDGEAFFEVEKGSSFTVKTSLGDIHVLGTKFNVIAFKDFFEVKCYEGKVEVTQKGKSIILTHGESVRYYNHTVENWADDTTEKPTWISGETSFKNVPMRYVIDQFKNQYNVEIDYPKTIENIKFTGTFTHKESTVALQTICLPLHLKFGKDQTGKIIISK</sequence>
<dbReference type="Pfam" id="PF16344">
    <property type="entry name" value="FecR_C"/>
    <property type="match status" value="1"/>
</dbReference>
<dbReference type="Gene3D" id="3.55.50.30">
    <property type="match status" value="1"/>
</dbReference>
<dbReference type="InterPro" id="IPR012373">
    <property type="entry name" value="Ferrdict_sens_TM"/>
</dbReference>
<dbReference type="Gene3D" id="2.60.120.1440">
    <property type="match status" value="1"/>
</dbReference>
<evidence type="ECO:0000259" key="3">
    <source>
        <dbReference type="Pfam" id="PF16344"/>
    </source>
</evidence>
<feature type="domain" description="FecR protein" evidence="2">
    <location>
        <begin position="100"/>
        <end position="190"/>
    </location>
</feature>
<evidence type="ECO:0000313" key="4">
    <source>
        <dbReference type="EMBL" id="QBZ97932.1"/>
    </source>
</evidence>
<dbReference type="AlphaFoldDB" id="A0A4P7PUK9"/>
<dbReference type="KEGG" id="fsn:GS03_01430"/>
<keyword evidence="1" id="KW-0812">Transmembrane</keyword>
<keyword evidence="1" id="KW-0472">Membrane</keyword>
<keyword evidence="1" id="KW-1133">Transmembrane helix</keyword>
<keyword evidence="5" id="KW-1185">Reference proteome</keyword>
<proteinExistence type="predicted"/>
<dbReference type="RefSeq" id="WP_168710282.1">
    <property type="nucleotide sequence ID" value="NZ_CP038810.1"/>
</dbReference>
<dbReference type="Pfam" id="PF04773">
    <property type="entry name" value="FecR"/>
    <property type="match status" value="1"/>
</dbReference>
<dbReference type="EMBL" id="CP038810">
    <property type="protein sequence ID" value="QBZ97932.1"/>
    <property type="molecule type" value="Genomic_DNA"/>
</dbReference>
<gene>
    <name evidence="4" type="ORF">GS03_01430</name>
</gene>
<dbReference type="Proteomes" id="UP000296862">
    <property type="component" value="Chromosome"/>
</dbReference>
<organism evidence="4 5">
    <name type="scientific">Flavobacterium sangjuense</name>
    <dbReference type="NCBI Taxonomy" id="2518177"/>
    <lineage>
        <taxon>Bacteria</taxon>
        <taxon>Pseudomonadati</taxon>
        <taxon>Bacteroidota</taxon>
        <taxon>Flavobacteriia</taxon>
        <taxon>Flavobacteriales</taxon>
        <taxon>Flavobacteriaceae</taxon>
        <taxon>Flavobacterium</taxon>
    </lineage>
</organism>
<feature type="domain" description="Protein FecR C-terminal" evidence="3">
    <location>
        <begin position="232"/>
        <end position="298"/>
    </location>
</feature>
<evidence type="ECO:0000259" key="2">
    <source>
        <dbReference type="Pfam" id="PF04773"/>
    </source>
</evidence>
<evidence type="ECO:0000313" key="5">
    <source>
        <dbReference type="Proteomes" id="UP000296862"/>
    </source>
</evidence>
<reference evidence="4 5" key="1">
    <citation type="submission" date="2019-04" db="EMBL/GenBank/DDBJ databases">
        <title>Flavobacterium sp. GS03.</title>
        <authorList>
            <person name="Kim H."/>
        </authorList>
    </citation>
    <scope>NUCLEOTIDE SEQUENCE [LARGE SCALE GENOMIC DNA]</scope>
    <source>
        <strain evidence="4 5">GS03</strain>
    </source>
</reference>
<dbReference type="PANTHER" id="PTHR30273:SF2">
    <property type="entry name" value="PROTEIN FECR"/>
    <property type="match status" value="1"/>
</dbReference>
<dbReference type="PANTHER" id="PTHR30273">
    <property type="entry name" value="PERIPLASMIC SIGNAL SENSOR AND SIGMA FACTOR ACTIVATOR FECR-RELATED"/>
    <property type="match status" value="1"/>
</dbReference>
<dbReference type="InterPro" id="IPR032508">
    <property type="entry name" value="FecR_C"/>
</dbReference>
<dbReference type="PIRSF" id="PIRSF018266">
    <property type="entry name" value="FecR"/>
    <property type="match status" value="1"/>
</dbReference>
<protein>
    <recommendedName>
        <fullName evidence="6">FecR protein domain-containing protein</fullName>
    </recommendedName>
</protein>
<name>A0A4P7PUK9_9FLAO</name>
<dbReference type="InterPro" id="IPR006860">
    <property type="entry name" value="FecR"/>
</dbReference>